<reference evidence="2 3" key="1">
    <citation type="journal article" date="2013" name="BMC Genomics">
        <title>Reconstruction of the lipid metabolism for the microalga Monoraphidium neglectum from its genome sequence reveals characteristics suitable for biofuel production.</title>
        <authorList>
            <person name="Bogen C."/>
            <person name="Al-Dilaimi A."/>
            <person name="Albersmeier A."/>
            <person name="Wichmann J."/>
            <person name="Grundmann M."/>
            <person name="Rupp O."/>
            <person name="Lauersen K.J."/>
            <person name="Blifernez-Klassen O."/>
            <person name="Kalinowski J."/>
            <person name="Goesmann A."/>
            <person name="Mussgnug J.H."/>
            <person name="Kruse O."/>
        </authorList>
    </citation>
    <scope>NUCLEOTIDE SEQUENCE [LARGE SCALE GENOMIC DNA]</scope>
    <source>
        <strain evidence="2 3">SAG 48.87</strain>
    </source>
</reference>
<name>A0A0D2JPN1_9CHLO</name>
<protein>
    <submittedName>
        <fullName evidence="2">Uncharacterized protein</fullName>
    </submittedName>
</protein>
<feature type="region of interest" description="Disordered" evidence="1">
    <location>
        <begin position="156"/>
        <end position="202"/>
    </location>
</feature>
<feature type="compositionally biased region" description="Low complexity" evidence="1">
    <location>
        <begin position="156"/>
        <end position="176"/>
    </location>
</feature>
<dbReference type="EMBL" id="KK101385">
    <property type="protein sequence ID" value="KIZ01078.1"/>
    <property type="molecule type" value="Genomic_DNA"/>
</dbReference>
<dbReference type="KEGG" id="mng:MNEG_6884"/>
<dbReference type="GeneID" id="25739760"/>
<dbReference type="RefSeq" id="XP_013900097.1">
    <property type="nucleotide sequence ID" value="XM_014044643.1"/>
</dbReference>
<evidence type="ECO:0000256" key="1">
    <source>
        <dbReference type="SAM" id="MobiDB-lite"/>
    </source>
</evidence>
<sequence>MTHELLRRSAAGDMEQRPTTVAQIEGAMLRDGIIARREQAKQASAGPGEQTAQHNFGGPASGTPILIGPVSGPHSIHQQQQQQQQQLFLYAVVTSGSWKGGDRQGGARRYMAAVYPGDGLAEQVRQYKNETKQRKAASMAASMVAAAAAAATAAAPATSEAEGQQQEQRQKAAPQQEGKRRQRHARQVAGGAGGVEPPLQGLKPWDDLVPGVWLADAAFYCYTSGPVGKK</sequence>
<evidence type="ECO:0000313" key="3">
    <source>
        <dbReference type="Proteomes" id="UP000054498"/>
    </source>
</evidence>
<gene>
    <name evidence="2" type="ORF">MNEG_6884</name>
</gene>
<dbReference type="AlphaFoldDB" id="A0A0D2JPN1"/>
<evidence type="ECO:0000313" key="2">
    <source>
        <dbReference type="EMBL" id="KIZ01078.1"/>
    </source>
</evidence>
<organism evidence="2 3">
    <name type="scientific">Monoraphidium neglectum</name>
    <dbReference type="NCBI Taxonomy" id="145388"/>
    <lineage>
        <taxon>Eukaryota</taxon>
        <taxon>Viridiplantae</taxon>
        <taxon>Chlorophyta</taxon>
        <taxon>core chlorophytes</taxon>
        <taxon>Chlorophyceae</taxon>
        <taxon>CS clade</taxon>
        <taxon>Sphaeropleales</taxon>
        <taxon>Selenastraceae</taxon>
        <taxon>Monoraphidium</taxon>
    </lineage>
</organism>
<accession>A0A0D2JPN1</accession>
<feature type="region of interest" description="Disordered" evidence="1">
    <location>
        <begin position="38"/>
        <end position="63"/>
    </location>
</feature>
<dbReference type="Proteomes" id="UP000054498">
    <property type="component" value="Unassembled WGS sequence"/>
</dbReference>
<proteinExistence type="predicted"/>
<keyword evidence="3" id="KW-1185">Reference proteome</keyword>